<dbReference type="AlphaFoldDB" id="A0A7I4C4T7"/>
<evidence type="ECO:0000313" key="2">
    <source>
        <dbReference type="Proteomes" id="UP000006727"/>
    </source>
</evidence>
<name>A0A7I4C4T7_PHYPA</name>
<reference evidence="1" key="3">
    <citation type="submission" date="2020-12" db="UniProtKB">
        <authorList>
            <consortium name="EnsemblPlants"/>
        </authorList>
    </citation>
    <scope>IDENTIFICATION</scope>
</reference>
<dbReference type="EMBL" id="ABEU02000001">
    <property type="status" value="NOT_ANNOTATED_CDS"/>
    <property type="molecule type" value="Genomic_DNA"/>
</dbReference>
<proteinExistence type="predicted"/>
<protein>
    <submittedName>
        <fullName evidence="1">Uncharacterized protein</fullName>
    </submittedName>
</protein>
<evidence type="ECO:0000313" key="1">
    <source>
        <dbReference type="EnsemblPlants" id="Pp3c1_39390V3.1"/>
    </source>
</evidence>
<keyword evidence="2" id="KW-1185">Reference proteome</keyword>
<reference evidence="1 2" key="2">
    <citation type="journal article" date="2018" name="Plant J.">
        <title>The Physcomitrella patens chromosome-scale assembly reveals moss genome structure and evolution.</title>
        <authorList>
            <person name="Lang D."/>
            <person name="Ullrich K.K."/>
            <person name="Murat F."/>
            <person name="Fuchs J."/>
            <person name="Jenkins J."/>
            <person name="Haas F.B."/>
            <person name="Piednoel M."/>
            <person name="Gundlach H."/>
            <person name="Van Bel M."/>
            <person name="Meyberg R."/>
            <person name="Vives C."/>
            <person name="Morata J."/>
            <person name="Symeonidi A."/>
            <person name="Hiss M."/>
            <person name="Muchero W."/>
            <person name="Kamisugi Y."/>
            <person name="Saleh O."/>
            <person name="Blanc G."/>
            <person name="Decker E.L."/>
            <person name="van Gessel N."/>
            <person name="Grimwood J."/>
            <person name="Hayes R.D."/>
            <person name="Graham S.W."/>
            <person name="Gunter L.E."/>
            <person name="McDaniel S.F."/>
            <person name="Hoernstein S.N.W."/>
            <person name="Larsson A."/>
            <person name="Li F.W."/>
            <person name="Perroud P.F."/>
            <person name="Phillips J."/>
            <person name="Ranjan P."/>
            <person name="Rokshar D.S."/>
            <person name="Rothfels C.J."/>
            <person name="Schneider L."/>
            <person name="Shu S."/>
            <person name="Stevenson D.W."/>
            <person name="Thummler F."/>
            <person name="Tillich M."/>
            <person name="Villarreal Aguilar J.C."/>
            <person name="Widiez T."/>
            <person name="Wong G.K."/>
            <person name="Wymore A."/>
            <person name="Zhang Y."/>
            <person name="Zimmer A.D."/>
            <person name="Quatrano R.S."/>
            <person name="Mayer K.F.X."/>
            <person name="Goodstein D."/>
            <person name="Casacuberta J.M."/>
            <person name="Vandepoele K."/>
            <person name="Reski R."/>
            <person name="Cuming A.C."/>
            <person name="Tuskan G.A."/>
            <person name="Maumus F."/>
            <person name="Salse J."/>
            <person name="Schmutz J."/>
            <person name="Rensing S.A."/>
        </authorList>
    </citation>
    <scope>NUCLEOTIDE SEQUENCE [LARGE SCALE GENOMIC DNA]</scope>
    <source>
        <strain evidence="1 2">cv. Gransden 2004</strain>
    </source>
</reference>
<organism evidence="1 2">
    <name type="scientific">Physcomitrium patens</name>
    <name type="common">Spreading-leaved earth moss</name>
    <name type="synonym">Physcomitrella patens</name>
    <dbReference type="NCBI Taxonomy" id="3218"/>
    <lineage>
        <taxon>Eukaryota</taxon>
        <taxon>Viridiplantae</taxon>
        <taxon>Streptophyta</taxon>
        <taxon>Embryophyta</taxon>
        <taxon>Bryophyta</taxon>
        <taxon>Bryophytina</taxon>
        <taxon>Bryopsida</taxon>
        <taxon>Funariidae</taxon>
        <taxon>Funariales</taxon>
        <taxon>Funariaceae</taxon>
        <taxon>Physcomitrium</taxon>
    </lineage>
</organism>
<dbReference type="InParanoid" id="A0A7I4C4T7"/>
<dbReference type="EnsemblPlants" id="Pp3c1_39390V3.1">
    <property type="protein sequence ID" value="Pp3c1_39390V3.1"/>
    <property type="gene ID" value="Pp3c1_39390"/>
</dbReference>
<sequence length="158" mass="17881">MLAQIQQRQTMMRWNHVGVSDGLRLNLQLNCDDSGVRHCLADTDVVVEMLVGFAVEVIEEQEVNFQLHPRVISNIPDHHTWIMVFTSDASGCQTSSLLYIDSDVEDSEMRLHQASTKSRNLALATFQCQFVDIDEDLVYVLLNPTIDHAQKNLPISSL</sequence>
<dbReference type="Gramene" id="Pp3c1_39390V3.1">
    <property type="protein sequence ID" value="Pp3c1_39390V3.1"/>
    <property type="gene ID" value="Pp3c1_39390"/>
</dbReference>
<reference evidence="1 2" key="1">
    <citation type="journal article" date="2008" name="Science">
        <title>The Physcomitrella genome reveals evolutionary insights into the conquest of land by plants.</title>
        <authorList>
            <person name="Rensing S."/>
            <person name="Lang D."/>
            <person name="Zimmer A."/>
            <person name="Terry A."/>
            <person name="Salamov A."/>
            <person name="Shapiro H."/>
            <person name="Nishiyama T."/>
            <person name="Perroud P.-F."/>
            <person name="Lindquist E."/>
            <person name="Kamisugi Y."/>
            <person name="Tanahashi T."/>
            <person name="Sakakibara K."/>
            <person name="Fujita T."/>
            <person name="Oishi K."/>
            <person name="Shin-I T."/>
            <person name="Kuroki Y."/>
            <person name="Toyoda A."/>
            <person name="Suzuki Y."/>
            <person name="Hashimoto A."/>
            <person name="Yamaguchi K."/>
            <person name="Sugano A."/>
            <person name="Kohara Y."/>
            <person name="Fujiyama A."/>
            <person name="Anterola A."/>
            <person name="Aoki S."/>
            <person name="Ashton N."/>
            <person name="Barbazuk W.B."/>
            <person name="Barker E."/>
            <person name="Bennetzen J."/>
            <person name="Bezanilla M."/>
            <person name="Blankenship R."/>
            <person name="Cho S.H."/>
            <person name="Dutcher S."/>
            <person name="Estelle M."/>
            <person name="Fawcett J.A."/>
            <person name="Gundlach H."/>
            <person name="Hanada K."/>
            <person name="Heyl A."/>
            <person name="Hicks K.A."/>
            <person name="Hugh J."/>
            <person name="Lohr M."/>
            <person name="Mayer K."/>
            <person name="Melkozernov A."/>
            <person name="Murata T."/>
            <person name="Nelson D."/>
            <person name="Pils B."/>
            <person name="Prigge M."/>
            <person name="Reiss B."/>
            <person name="Renner T."/>
            <person name="Rombauts S."/>
            <person name="Rushton P."/>
            <person name="Sanderfoot A."/>
            <person name="Schween G."/>
            <person name="Shiu S.-H."/>
            <person name="Stueber K."/>
            <person name="Theodoulou F.L."/>
            <person name="Tu H."/>
            <person name="Van de Peer Y."/>
            <person name="Verrier P.J."/>
            <person name="Waters E."/>
            <person name="Wood A."/>
            <person name="Yang L."/>
            <person name="Cove D."/>
            <person name="Cuming A."/>
            <person name="Hasebe M."/>
            <person name="Lucas S."/>
            <person name="Mishler D.B."/>
            <person name="Reski R."/>
            <person name="Grigoriev I."/>
            <person name="Quatrano R.S."/>
            <person name="Boore J.L."/>
        </authorList>
    </citation>
    <scope>NUCLEOTIDE SEQUENCE [LARGE SCALE GENOMIC DNA]</scope>
    <source>
        <strain evidence="1 2">cv. Gransden 2004</strain>
    </source>
</reference>
<dbReference type="Proteomes" id="UP000006727">
    <property type="component" value="Chromosome 1"/>
</dbReference>
<accession>A0A7I4C4T7</accession>